<accession>A0ABY1KJD4</accession>
<feature type="chain" id="PRO_5046406369" evidence="1">
    <location>
        <begin position="27"/>
        <end position="292"/>
    </location>
</feature>
<name>A0ABY1KJD4_9FLAO</name>
<protein>
    <submittedName>
        <fullName evidence="3">Extracellular protein</fullName>
    </submittedName>
</protein>
<sequence length="292" mass="33623">MQKTLNFFIVSTRTMKILLTVLIACAQVACSDKDDTIVAEETLGDTGAIAVYNHAYIENYTGDQVGEIVLNAKEAYVLLDPYEDGVIESIPKIKANGNQLAAYISIGTGEDWRDDFDDLKPYLTTEQWNEWPGEYFVNNTTTGIVDLMKSRIDQIADWGFDWVEFDNMDWALYEDAREAYGLEVTKEESIAYFQELCAYVHEKGMKCMAKNFVENAENFDGVTYESYHDEKNWWETSGAQSFLKDGKLVIIVHYNESNCDQVYSDYTNLYNKDLAFICEDTRVKKYVHYNEQ</sequence>
<dbReference type="EMBL" id="FTOB01000001">
    <property type="protein sequence ID" value="SIS41437.1"/>
    <property type="molecule type" value="Genomic_DNA"/>
</dbReference>
<organism evidence="3 4">
    <name type="scientific">Zobellia uliginosa</name>
    <dbReference type="NCBI Taxonomy" id="143224"/>
    <lineage>
        <taxon>Bacteria</taxon>
        <taxon>Pseudomonadati</taxon>
        <taxon>Bacteroidota</taxon>
        <taxon>Flavobacteriia</taxon>
        <taxon>Flavobacteriales</taxon>
        <taxon>Flavobacteriaceae</taxon>
        <taxon>Zobellia</taxon>
    </lineage>
</organism>
<dbReference type="InterPro" id="IPR017853">
    <property type="entry name" value="GH"/>
</dbReference>
<dbReference type="InterPro" id="IPR004352">
    <property type="entry name" value="GH114_TIM-barrel"/>
</dbReference>
<reference evidence="3 4" key="1">
    <citation type="submission" date="2017-01" db="EMBL/GenBank/DDBJ databases">
        <authorList>
            <person name="Varghese N."/>
            <person name="Submissions S."/>
        </authorList>
    </citation>
    <scope>NUCLEOTIDE SEQUENCE [LARGE SCALE GENOMIC DNA]</scope>
    <source>
        <strain evidence="3 4">DSM 2061</strain>
    </source>
</reference>
<evidence type="ECO:0000256" key="1">
    <source>
        <dbReference type="SAM" id="SignalP"/>
    </source>
</evidence>
<proteinExistence type="predicted"/>
<comment type="caution">
    <text evidence="3">The sequence shown here is derived from an EMBL/GenBank/DDBJ whole genome shotgun (WGS) entry which is preliminary data.</text>
</comment>
<evidence type="ECO:0000259" key="2">
    <source>
        <dbReference type="Pfam" id="PF03537"/>
    </source>
</evidence>
<evidence type="ECO:0000313" key="3">
    <source>
        <dbReference type="EMBL" id="SIS41437.1"/>
    </source>
</evidence>
<dbReference type="PANTHER" id="PTHR35273">
    <property type="entry name" value="ALPHA-1,4 POLYGALACTOSAMINIDASE, PUTATIVE (AFU_ORTHOLOGUE AFUA_3G07890)-RELATED"/>
    <property type="match status" value="1"/>
</dbReference>
<dbReference type="InterPro" id="IPR013785">
    <property type="entry name" value="Aldolase_TIM"/>
</dbReference>
<gene>
    <name evidence="3" type="ORF">SAMN05421766_101701</name>
</gene>
<dbReference type="Gene3D" id="3.20.20.70">
    <property type="entry name" value="Aldolase class I"/>
    <property type="match status" value="1"/>
</dbReference>
<dbReference type="PANTHER" id="PTHR35273:SF2">
    <property type="entry name" value="ALPHA-GALACTOSIDASE"/>
    <property type="match status" value="1"/>
</dbReference>
<dbReference type="RefSeq" id="WP_083690332.1">
    <property type="nucleotide sequence ID" value="NZ_FTOB01000001.1"/>
</dbReference>
<dbReference type="Pfam" id="PF03537">
    <property type="entry name" value="Glyco_hydro_114"/>
    <property type="match status" value="1"/>
</dbReference>
<keyword evidence="1" id="KW-0732">Signal</keyword>
<feature type="domain" description="Glycoside-hydrolase family GH114 TIM-barrel" evidence="2">
    <location>
        <begin position="79"/>
        <end position="265"/>
    </location>
</feature>
<dbReference type="SUPFAM" id="SSF51445">
    <property type="entry name" value="(Trans)glycosidases"/>
    <property type="match status" value="1"/>
</dbReference>
<evidence type="ECO:0000313" key="4">
    <source>
        <dbReference type="Proteomes" id="UP000185728"/>
    </source>
</evidence>
<dbReference type="Proteomes" id="UP000185728">
    <property type="component" value="Unassembled WGS sequence"/>
</dbReference>
<feature type="signal peptide" evidence="1">
    <location>
        <begin position="1"/>
        <end position="26"/>
    </location>
</feature>
<keyword evidence="4" id="KW-1185">Reference proteome</keyword>